<evidence type="ECO:0000259" key="2">
    <source>
        <dbReference type="PROSITE" id="PS50181"/>
    </source>
</evidence>
<dbReference type="EMBL" id="CM026428">
    <property type="protein sequence ID" value="KAG0567523.1"/>
    <property type="molecule type" value="Genomic_DNA"/>
</dbReference>
<feature type="region of interest" description="Disordered" evidence="1">
    <location>
        <begin position="1"/>
        <end position="25"/>
    </location>
</feature>
<dbReference type="SUPFAM" id="SSF81383">
    <property type="entry name" value="F-box domain"/>
    <property type="match status" value="1"/>
</dbReference>
<name>A0A8T0H9L9_CERPU</name>
<comment type="caution">
    <text evidence="3">The sequence shown here is derived from an EMBL/GenBank/DDBJ whole genome shotgun (WGS) entry which is preliminary data.</text>
</comment>
<dbReference type="InterPro" id="IPR001810">
    <property type="entry name" value="F-box_dom"/>
</dbReference>
<dbReference type="PANTHER" id="PTHR31672">
    <property type="entry name" value="BNACNNG10540D PROTEIN"/>
    <property type="match status" value="1"/>
</dbReference>
<dbReference type="EMBL" id="CM026428">
    <property type="protein sequence ID" value="KAG0567525.1"/>
    <property type="molecule type" value="Genomic_DNA"/>
</dbReference>
<proteinExistence type="predicted"/>
<evidence type="ECO:0000256" key="1">
    <source>
        <dbReference type="SAM" id="MobiDB-lite"/>
    </source>
</evidence>
<dbReference type="AlphaFoldDB" id="A0A8T0H9L9"/>
<organism evidence="3 4">
    <name type="scientific">Ceratodon purpureus</name>
    <name type="common">Fire moss</name>
    <name type="synonym">Dicranum purpureum</name>
    <dbReference type="NCBI Taxonomy" id="3225"/>
    <lineage>
        <taxon>Eukaryota</taxon>
        <taxon>Viridiplantae</taxon>
        <taxon>Streptophyta</taxon>
        <taxon>Embryophyta</taxon>
        <taxon>Bryophyta</taxon>
        <taxon>Bryophytina</taxon>
        <taxon>Bryopsida</taxon>
        <taxon>Dicranidae</taxon>
        <taxon>Pseudoditrichales</taxon>
        <taxon>Ditrichaceae</taxon>
        <taxon>Ceratodon</taxon>
    </lineage>
</organism>
<dbReference type="SMART" id="SM00256">
    <property type="entry name" value="FBOX"/>
    <property type="match status" value="1"/>
</dbReference>
<dbReference type="PANTHER" id="PTHR31672:SF12">
    <property type="entry name" value="F-BOX DOMAIN-CONTAINING PROTEIN"/>
    <property type="match status" value="1"/>
</dbReference>
<dbReference type="PROSITE" id="PS50181">
    <property type="entry name" value="FBOX"/>
    <property type="match status" value="1"/>
</dbReference>
<sequence length="438" mass="48923">MLRSGGLEGMEDHGGNGPASGGDGNHTRCCTIRSMKSDEADGQLQHGGAEDDDCQVVFERKLSFGNRDSGPDMDVTIWQSLPEDIGEKVLAWLPVTSCVRFKSVCKRWLNLMSSERFRQMHSSNVPPETWVLSFGGQSSDPILEFKYKGQVFDPVFSKTFMIEFPFLPENSVPVATAGGLVCFCCDSSNNGENDVSFYVCNPITKAWKIIPSPCSKVSIVTLVADTEAGFMGYKLYVFCDASVVRWLWVGVLDHSTKEYDSKLNRWKDVGDVHSGEQFKPGSVYSQGKVHVLSSENVEALDVQLGNWMEMDAPAYASCATLLQRRGRLLVVGDMVHHNVFHLPNIRSYVGIVIWELDPATKFWSEVTRMPEALVDSFSYSSFSCVIVEDLLYLFSRSYSLPHTMVYSFSHHLWSRVPNWSEAAPSKVFSFCPRLDASA</sequence>
<dbReference type="CDD" id="cd22157">
    <property type="entry name" value="F-box_AtFBW1-like"/>
    <property type="match status" value="1"/>
</dbReference>
<dbReference type="EMBL" id="CM026428">
    <property type="protein sequence ID" value="KAG0567522.1"/>
    <property type="molecule type" value="Genomic_DNA"/>
</dbReference>
<evidence type="ECO:0000313" key="3">
    <source>
        <dbReference type="EMBL" id="KAG0567525.1"/>
    </source>
</evidence>
<gene>
    <name evidence="3" type="ORF">KC19_7G141100</name>
</gene>
<reference evidence="3" key="1">
    <citation type="submission" date="2020-06" db="EMBL/GenBank/DDBJ databases">
        <title>WGS assembly of Ceratodon purpureus strain R40.</title>
        <authorList>
            <person name="Carey S.B."/>
            <person name="Jenkins J."/>
            <person name="Shu S."/>
            <person name="Lovell J.T."/>
            <person name="Sreedasyam A."/>
            <person name="Maumus F."/>
            <person name="Tiley G.P."/>
            <person name="Fernandez-Pozo N."/>
            <person name="Barry K."/>
            <person name="Chen C."/>
            <person name="Wang M."/>
            <person name="Lipzen A."/>
            <person name="Daum C."/>
            <person name="Saski C.A."/>
            <person name="Payton A.C."/>
            <person name="Mcbreen J.C."/>
            <person name="Conrad R.E."/>
            <person name="Kollar L.M."/>
            <person name="Olsson S."/>
            <person name="Huttunen S."/>
            <person name="Landis J.B."/>
            <person name="Wickett N.J."/>
            <person name="Johnson M.G."/>
            <person name="Rensing S.A."/>
            <person name="Grimwood J."/>
            <person name="Schmutz J."/>
            <person name="Mcdaniel S.F."/>
        </authorList>
    </citation>
    <scope>NUCLEOTIDE SEQUENCE</scope>
    <source>
        <strain evidence="3">R40</strain>
    </source>
</reference>
<dbReference type="EMBL" id="CM026428">
    <property type="protein sequence ID" value="KAG0567526.1"/>
    <property type="molecule type" value="Genomic_DNA"/>
</dbReference>
<dbReference type="InterPro" id="IPR050796">
    <property type="entry name" value="SCF_F-box_component"/>
</dbReference>
<dbReference type="Gene3D" id="1.20.1280.50">
    <property type="match status" value="1"/>
</dbReference>
<dbReference type="InterPro" id="IPR015915">
    <property type="entry name" value="Kelch-typ_b-propeller"/>
</dbReference>
<dbReference type="EMBL" id="CM026428">
    <property type="protein sequence ID" value="KAG0567524.1"/>
    <property type="molecule type" value="Genomic_DNA"/>
</dbReference>
<evidence type="ECO:0000313" key="4">
    <source>
        <dbReference type="Proteomes" id="UP000822688"/>
    </source>
</evidence>
<dbReference type="Gene3D" id="2.120.10.80">
    <property type="entry name" value="Kelch-type beta propeller"/>
    <property type="match status" value="1"/>
</dbReference>
<keyword evidence="4" id="KW-1185">Reference proteome</keyword>
<protein>
    <recommendedName>
        <fullName evidence="2">F-box domain-containing protein</fullName>
    </recommendedName>
</protein>
<accession>A0A8T0H9L9</accession>
<dbReference type="InterPro" id="IPR036047">
    <property type="entry name" value="F-box-like_dom_sf"/>
</dbReference>
<feature type="compositionally biased region" description="Gly residues" evidence="1">
    <location>
        <begin position="15"/>
        <end position="24"/>
    </location>
</feature>
<dbReference type="Proteomes" id="UP000822688">
    <property type="component" value="Chromosome 7"/>
</dbReference>
<dbReference type="Pfam" id="PF00646">
    <property type="entry name" value="F-box"/>
    <property type="match status" value="1"/>
</dbReference>
<dbReference type="SUPFAM" id="SSF117281">
    <property type="entry name" value="Kelch motif"/>
    <property type="match status" value="1"/>
</dbReference>
<feature type="domain" description="F-box" evidence="2">
    <location>
        <begin position="75"/>
        <end position="120"/>
    </location>
</feature>